<evidence type="ECO:0000313" key="3">
    <source>
        <dbReference type="Proteomes" id="UP000236161"/>
    </source>
</evidence>
<feature type="transmembrane region" description="Helical" evidence="1">
    <location>
        <begin position="51"/>
        <end position="71"/>
    </location>
</feature>
<dbReference type="PANTHER" id="PTHR46610:SF20">
    <property type="entry name" value="OS05G0181300 PROTEIN"/>
    <property type="match status" value="1"/>
</dbReference>
<evidence type="ECO:0000256" key="1">
    <source>
        <dbReference type="SAM" id="Phobius"/>
    </source>
</evidence>
<reference evidence="2 3" key="1">
    <citation type="journal article" date="2017" name="Nature">
        <title>The Apostasia genome and the evolution of orchids.</title>
        <authorList>
            <person name="Zhang G.Q."/>
            <person name="Liu K.W."/>
            <person name="Li Z."/>
            <person name="Lohaus R."/>
            <person name="Hsiao Y.Y."/>
            <person name="Niu S.C."/>
            <person name="Wang J.Y."/>
            <person name="Lin Y.C."/>
            <person name="Xu Q."/>
            <person name="Chen L.J."/>
            <person name="Yoshida K."/>
            <person name="Fujiwara S."/>
            <person name="Wang Z.W."/>
            <person name="Zhang Y.Q."/>
            <person name="Mitsuda N."/>
            <person name="Wang M."/>
            <person name="Liu G.H."/>
            <person name="Pecoraro L."/>
            <person name="Huang H.X."/>
            <person name="Xiao X.J."/>
            <person name="Lin M."/>
            <person name="Wu X.Y."/>
            <person name="Wu W.L."/>
            <person name="Chen Y.Y."/>
            <person name="Chang S.B."/>
            <person name="Sakamoto S."/>
            <person name="Ohme-Takagi M."/>
            <person name="Yagi M."/>
            <person name="Zeng S.J."/>
            <person name="Shen C.Y."/>
            <person name="Yeh C.M."/>
            <person name="Luo Y.B."/>
            <person name="Tsai W.C."/>
            <person name="Van de Peer Y."/>
            <person name="Liu Z.J."/>
        </authorList>
    </citation>
    <scope>NUCLEOTIDE SEQUENCE [LARGE SCALE GENOMIC DNA]</scope>
    <source>
        <strain evidence="3">cv. Shenzhen</strain>
        <tissue evidence="2">Stem</tissue>
    </source>
</reference>
<dbReference type="EMBL" id="KZ452015">
    <property type="protein sequence ID" value="PKA50963.1"/>
    <property type="molecule type" value="Genomic_DNA"/>
</dbReference>
<protein>
    <submittedName>
        <fullName evidence="2">Uncharacterized protein</fullName>
    </submittedName>
</protein>
<gene>
    <name evidence="2" type="ORF">AXF42_Ash007619</name>
</gene>
<feature type="transmembrane region" description="Helical" evidence="1">
    <location>
        <begin position="24"/>
        <end position="44"/>
    </location>
</feature>
<feature type="transmembrane region" description="Helical" evidence="1">
    <location>
        <begin position="114"/>
        <end position="136"/>
    </location>
</feature>
<keyword evidence="1" id="KW-0472">Membrane</keyword>
<sequence length="162" mass="17203">MMAAGRDLDEPPQQPPEHDCDSPILMPIVLLLLTVNAAVSIYRARRDPRNLAFVVFAYAALSALIACVLALERRRAEAAEGPGTGKLRVAVWGLAAALSGCFVWRVAETVPPALAAAAWVLEGVFSIVSFCALVLYQPASGSGEAAEDVCGYRKLPLPEELA</sequence>
<keyword evidence="3" id="KW-1185">Reference proteome</keyword>
<dbReference type="AlphaFoldDB" id="A0A2I0A601"/>
<keyword evidence="1" id="KW-1133">Transmembrane helix</keyword>
<dbReference type="Pfam" id="PF20100">
    <property type="entry name" value="DUF6490"/>
    <property type="match status" value="1"/>
</dbReference>
<proteinExistence type="predicted"/>
<evidence type="ECO:0000313" key="2">
    <source>
        <dbReference type="EMBL" id="PKA50963.1"/>
    </source>
</evidence>
<name>A0A2I0A601_9ASPA</name>
<dbReference type="PANTHER" id="PTHR46610">
    <property type="entry name" value="OS05G0181300 PROTEIN"/>
    <property type="match status" value="1"/>
</dbReference>
<dbReference type="InterPro" id="IPR045501">
    <property type="entry name" value="DUF6490"/>
</dbReference>
<feature type="transmembrane region" description="Helical" evidence="1">
    <location>
        <begin position="91"/>
        <end position="107"/>
    </location>
</feature>
<organism evidence="2 3">
    <name type="scientific">Apostasia shenzhenica</name>
    <dbReference type="NCBI Taxonomy" id="1088818"/>
    <lineage>
        <taxon>Eukaryota</taxon>
        <taxon>Viridiplantae</taxon>
        <taxon>Streptophyta</taxon>
        <taxon>Embryophyta</taxon>
        <taxon>Tracheophyta</taxon>
        <taxon>Spermatophyta</taxon>
        <taxon>Magnoliopsida</taxon>
        <taxon>Liliopsida</taxon>
        <taxon>Asparagales</taxon>
        <taxon>Orchidaceae</taxon>
        <taxon>Apostasioideae</taxon>
        <taxon>Apostasia</taxon>
    </lineage>
</organism>
<dbReference type="Proteomes" id="UP000236161">
    <property type="component" value="Unassembled WGS sequence"/>
</dbReference>
<dbReference type="OrthoDB" id="687800at2759"/>
<keyword evidence="1" id="KW-0812">Transmembrane</keyword>
<accession>A0A2I0A601</accession>